<name>A0AAD8S3L7_LOLMU</name>
<dbReference type="InterPro" id="IPR039309">
    <property type="entry name" value="BT1"/>
</dbReference>
<evidence type="ECO:0000256" key="6">
    <source>
        <dbReference type="ARBA" id="ARBA00023136"/>
    </source>
</evidence>
<feature type="transmembrane region" description="Helical" evidence="8">
    <location>
        <begin position="433"/>
        <end position="453"/>
    </location>
</feature>
<evidence type="ECO:0000256" key="1">
    <source>
        <dbReference type="ARBA" id="ARBA00004141"/>
    </source>
</evidence>
<keyword evidence="6 8" id="KW-0472">Membrane</keyword>
<feature type="transmembrane region" description="Helical" evidence="8">
    <location>
        <begin position="218"/>
        <end position="237"/>
    </location>
</feature>
<evidence type="ECO:0000256" key="4">
    <source>
        <dbReference type="ARBA" id="ARBA00022692"/>
    </source>
</evidence>
<feature type="compositionally biased region" description="Low complexity" evidence="7">
    <location>
        <begin position="124"/>
        <end position="134"/>
    </location>
</feature>
<dbReference type="Pfam" id="PF03092">
    <property type="entry name" value="BT1"/>
    <property type="match status" value="1"/>
</dbReference>
<evidence type="ECO:0008006" key="11">
    <source>
        <dbReference type="Google" id="ProtNLM"/>
    </source>
</evidence>
<evidence type="ECO:0000313" key="9">
    <source>
        <dbReference type="EMBL" id="KAK1643437.1"/>
    </source>
</evidence>
<comment type="similarity">
    <text evidence="2">Belongs to the major facilitator superfamily. Folate-biopterin transporter (TC 2.A.71) family.</text>
</comment>
<keyword evidence="4 8" id="KW-0812">Transmembrane</keyword>
<feature type="transmembrane region" description="Helical" evidence="8">
    <location>
        <begin position="243"/>
        <end position="261"/>
    </location>
</feature>
<feature type="transmembrane region" description="Helical" evidence="8">
    <location>
        <begin position="501"/>
        <end position="524"/>
    </location>
</feature>
<reference evidence="9" key="1">
    <citation type="submission" date="2023-07" db="EMBL/GenBank/DDBJ databases">
        <title>A chromosome-level genome assembly of Lolium multiflorum.</title>
        <authorList>
            <person name="Chen Y."/>
            <person name="Copetti D."/>
            <person name="Kolliker R."/>
            <person name="Studer B."/>
        </authorList>
    </citation>
    <scope>NUCLEOTIDE SEQUENCE</scope>
    <source>
        <strain evidence="9">02402/16</strain>
        <tissue evidence="9">Leaf</tissue>
    </source>
</reference>
<comment type="subcellular location">
    <subcellularLocation>
        <location evidence="1">Membrane</location>
        <topology evidence="1">Multi-pass membrane protein</topology>
    </subcellularLocation>
</comment>
<gene>
    <name evidence="9" type="ORF">QYE76_061242</name>
</gene>
<evidence type="ECO:0000256" key="8">
    <source>
        <dbReference type="SAM" id="Phobius"/>
    </source>
</evidence>
<dbReference type="PANTHER" id="PTHR31585">
    <property type="entry name" value="FOLATE-BIOPTERIN TRANSPORTER 1, CHLOROPLASTIC"/>
    <property type="match status" value="1"/>
</dbReference>
<comment type="caution">
    <text evidence="9">The sequence shown here is derived from an EMBL/GenBank/DDBJ whole genome shotgun (WGS) entry which is preliminary data.</text>
</comment>
<evidence type="ECO:0000313" key="10">
    <source>
        <dbReference type="Proteomes" id="UP001231189"/>
    </source>
</evidence>
<feature type="compositionally biased region" description="Polar residues" evidence="7">
    <location>
        <begin position="85"/>
        <end position="107"/>
    </location>
</feature>
<dbReference type="InterPro" id="IPR036259">
    <property type="entry name" value="MFS_trans_sf"/>
</dbReference>
<dbReference type="Proteomes" id="UP001231189">
    <property type="component" value="Unassembled WGS sequence"/>
</dbReference>
<feature type="region of interest" description="Disordered" evidence="7">
    <location>
        <begin position="32"/>
        <end position="134"/>
    </location>
</feature>
<feature type="transmembrane region" description="Helical" evidence="8">
    <location>
        <begin position="402"/>
        <end position="421"/>
    </location>
</feature>
<sequence length="573" mass="60557">MAFSFLLPPPSPPLHNRAAAAASTSYLVAAHHALRRRRPPEPCCRCGRSPEKTSTSSSPGDRGLCEEEGASSTSTSALRPLELEGTSSSADGQTGSAVPGVQVTSTEGDSRNGEFGRWQKNQCSTDGSSSSTSKSGYSKAFGVDLSPDNVAVATVYFVQGVLGLSRLAVSFYLKDDLQLDPAETAVITGFSALPWLIKPLYGFISDSVPLFGYRRRSYLILSGILGAISWSFMATIVDDKYSAALSIILGSLAVAFSDVVVDSMVVERARGESQSTSGSLQSLCWGSSAFGGVVSAYFSGSLVDTYGVRFVFGVTAFLPLMTSAVAVLVNEHRLPSSKRSISFSGSGLIESSRQQIMQIWTAVKQPNIFLPTLFIFLWQATPQSDSAMFYFVTNKIGFTPEFLGRVTLVTSVASLLGVGIYNSFLKAVPLRKIFLVTTILGSALGMTQVLLVTGLNRKLGISDEWFSIGDSLILTVLSQASFMPVLVLAAKLCPLGVEATLFATLMSISNAGSVAGGLVGAGLTQFLGVTKDNFENLALLIAVCNLSSLLPLPLLGLLPDESPVANDGKTQGD</sequence>
<keyword evidence="10" id="KW-1185">Reference proteome</keyword>
<evidence type="ECO:0000256" key="7">
    <source>
        <dbReference type="SAM" id="MobiDB-lite"/>
    </source>
</evidence>
<dbReference type="SUPFAM" id="SSF103473">
    <property type="entry name" value="MFS general substrate transporter"/>
    <property type="match status" value="1"/>
</dbReference>
<dbReference type="EMBL" id="JAUUTY010000004">
    <property type="protein sequence ID" value="KAK1643437.1"/>
    <property type="molecule type" value="Genomic_DNA"/>
</dbReference>
<evidence type="ECO:0000256" key="3">
    <source>
        <dbReference type="ARBA" id="ARBA00022448"/>
    </source>
</evidence>
<keyword evidence="5 8" id="KW-1133">Transmembrane helix</keyword>
<proteinExistence type="inferred from homology"/>
<feature type="transmembrane region" description="Helical" evidence="8">
    <location>
        <begin position="306"/>
        <end position="329"/>
    </location>
</feature>
<accession>A0AAD8S3L7</accession>
<evidence type="ECO:0000256" key="5">
    <source>
        <dbReference type="ARBA" id="ARBA00022989"/>
    </source>
</evidence>
<dbReference type="InterPro" id="IPR004324">
    <property type="entry name" value="FBT"/>
</dbReference>
<organism evidence="9 10">
    <name type="scientific">Lolium multiflorum</name>
    <name type="common">Italian ryegrass</name>
    <name type="synonym">Lolium perenne subsp. multiflorum</name>
    <dbReference type="NCBI Taxonomy" id="4521"/>
    <lineage>
        <taxon>Eukaryota</taxon>
        <taxon>Viridiplantae</taxon>
        <taxon>Streptophyta</taxon>
        <taxon>Embryophyta</taxon>
        <taxon>Tracheophyta</taxon>
        <taxon>Spermatophyta</taxon>
        <taxon>Magnoliopsida</taxon>
        <taxon>Liliopsida</taxon>
        <taxon>Poales</taxon>
        <taxon>Poaceae</taxon>
        <taxon>BOP clade</taxon>
        <taxon>Pooideae</taxon>
        <taxon>Poodae</taxon>
        <taxon>Poeae</taxon>
        <taxon>Poeae Chloroplast Group 2 (Poeae type)</taxon>
        <taxon>Loliodinae</taxon>
        <taxon>Loliinae</taxon>
        <taxon>Lolium</taxon>
    </lineage>
</organism>
<dbReference type="Gene3D" id="1.20.1250.20">
    <property type="entry name" value="MFS general substrate transporter like domains"/>
    <property type="match status" value="1"/>
</dbReference>
<dbReference type="CDD" id="cd17484">
    <property type="entry name" value="MFS_FBT"/>
    <property type="match status" value="1"/>
</dbReference>
<keyword evidence="3" id="KW-0813">Transport</keyword>
<dbReference type="GO" id="GO:0016020">
    <property type="term" value="C:membrane"/>
    <property type="evidence" value="ECO:0007669"/>
    <property type="project" value="UniProtKB-SubCell"/>
</dbReference>
<feature type="transmembrane region" description="Helical" evidence="8">
    <location>
        <begin position="536"/>
        <end position="558"/>
    </location>
</feature>
<protein>
    <recommendedName>
        <fullName evidence="11">Biopterin transport-related protein BT1</fullName>
    </recommendedName>
</protein>
<dbReference type="NCBIfam" id="TIGR00788">
    <property type="entry name" value="fbt"/>
    <property type="match status" value="1"/>
</dbReference>
<dbReference type="AlphaFoldDB" id="A0AAD8S3L7"/>
<dbReference type="PANTHER" id="PTHR31585:SF23">
    <property type="entry name" value="OS03G0795000 PROTEIN"/>
    <property type="match status" value="1"/>
</dbReference>
<evidence type="ECO:0000256" key="2">
    <source>
        <dbReference type="ARBA" id="ARBA00007015"/>
    </source>
</evidence>